<dbReference type="SMART" id="SM00915">
    <property type="entry name" value="Jacalin"/>
    <property type="match status" value="3"/>
</dbReference>
<dbReference type="PANTHER" id="PTHR47293">
    <property type="entry name" value="JACALIN-RELATED LECTIN 3"/>
    <property type="match status" value="1"/>
</dbReference>
<comment type="caution">
    <text evidence="5">The sequence shown here is derived from an EMBL/GenBank/DDBJ whole genome shotgun (WGS) entry which is preliminary data.</text>
</comment>
<dbReference type="PROSITE" id="PS51752">
    <property type="entry name" value="JACALIN_LECTIN"/>
    <property type="match status" value="3"/>
</dbReference>
<sequence length="673" mass="74108">MISSFHSADMMGFDKKKKKIGNKSSSNDKLPICTGPWPSSSSATRQDGDPWDDGFHTTVKQLVIVHGAGIDSVKFEYHDNSGTSFWSQKHGGSGGFKTDKIELDFPGEYLKSISGYYGSINDWSPVFIRSLTIESSRKKYGPFGSEQGTQFSFPATSIASKIVGFHGHSSWYLTSIGVYLKPVDDQVNQNIRPSKALMSSQLTSQNFVSDFGTHDHTKGYSIVQGSSGHVQDNFNSSSQYESSNYLLGPSPRSSTTTTPTSVRISKVMVKDATKMTSFVNILDLCVIFQLQCYPLLQTPTYLQKGSSSNLEGVVSYGPWGGNGGSMFDDEVYTGIRQVNLTRSTALVSIEILYDRNGQPIWGNKNGGARGKNLEKIVFDYPFESLTHITGFYGPLMFVGPTVIKSLTFHTTERKYGPFGNEQGTAFSSYIQDGMVIGFHGRGGWFIDSIGVHLLKGKVSTTRRSLNVLFDANTPTSHHKIIDKNPHSFNNPPLGNEVPNNEVIIVKEPVPHGPGPWGGDGGKTWDDGAYTGIKQIHLTKREAIFSIQIQYDRDGRTVWSARHGGSGRGTTIKIKFHYPDELLTCITGYYGVVVGAETVEAIKSLTFYTTRRKYGPYGVEAGTFFSSAVTEGKVVGFHGRCSSYLDAIGVHMQRNWLGNNQKPSKSIFSKIFKR</sequence>
<feature type="domain" description="Jacalin-type lectin" evidence="4">
    <location>
        <begin position="510"/>
        <end position="653"/>
    </location>
</feature>
<evidence type="ECO:0000256" key="1">
    <source>
        <dbReference type="ARBA" id="ARBA00006568"/>
    </source>
</evidence>
<accession>A0AAD4TDT4</accession>
<organism evidence="5 6">
    <name type="scientific">Papaver atlanticum</name>
    <dbReference type="NCBI Taxonomy" id="357466"/>
    <lineage>
        <taxon>Eukaryota</taxon>
        <taxon>Viridiplantae</taxon>
        <taxon>Streptophyta</taxon>
        <taxon>Embryophyta</taxon>
        <taxon>Tracheophyta</taxon>
        <taxon>Spermatophyta</taxon>
        <taxon>Magnoliopsida</taxon>
        <taxon>Ranunculales</taxon>
        <taxon>Papaveraceae</taxon>
        <taxon>Papaveroideae</taxon>
        <taxon>Papaver</taxon>
    </lineage>
</organism>
<dbReference type="CDD" id="cd09612">
    <property type="entry name" value="Jacalin"/>
    <property type="match status" value="3"/>
</dbReference>
<evidence type="ECO:0000256" key="2">
    <source>
        <dbReference type="ARBA" id="ARBA00022734"/>
    </source>
</evidence>
<name>A0AAD4TDT4_9MAGN</name>
<dbReference type="PANTHER" id="PTHR47293:SF68">
    <property type="entry name" value="JACALIN-RELATED LECTIN 3"/>
    <property type="match status" value="1"/>
</dbReference>
<evidence type="ECO:0000313" key="5">
    <source>
        <dbReference type="EMBL" id="KAI3951701.1"/>
    </source>
</evidence>
<feature type="domain" description="Jacalin-type lectin" evidence="4">
    <location>
        <begin position="31"/>
        <end position="182"/>
    </location>
</feature>
<comment type="similarity">
    <text evidence="1">Belongs to the jacalin lectin family.</text>
</comment>
<protein>
    <recommendedName>
        <fullName evidence="4">Jacalin-type lectin domain-containing protein</fullName>
    </recommendedName>
</protein>
<feature type="compositionally biased region" description="Low complexity" evidence="3">
    <location>
        <begin position="249"/>
        <end position="260"/>
    </location>
</feature>
<evidence type="ECO:0000313" key="6">
    <source>
        <dbReference type="Proteomes" id="UP001202328"/>
    </source>
</evidence>
<reference evidence="5" key="1">
    <citation type="submission" date="2022-04" db="EMBL/GenBank/DDBJ databases">
        <title>A functionally conserved STORR gene fusion in Papaver species that diverged 16.8 million years ago.</title>
        <authorList>
            <person name="Catania T."/>
        </authorList>
    </citation>
    <scope>NUCLEOTIDE SEQUENCE</scope>
    <source>
        <strain evidence="5">S-188037</strain>
    </source>
</reference>
<dbReference type="Gene3D" id="2.100.10.30">
    <property type="entry name" value="Jacalin-like lectin domain"/>
    <property type="match status" value="3"/>
</dbReference>
<gene>
    <name evidence="5" type="ORF">MKW98_013759</name>
</gene>
<dbReference type="GO" id="GO:0030246">
    <property type="term" value="F:carbohydrate binding"/>
    <property type="evidence" value="ECO:0007669"/>
    <property type="project" value="UniProtKB-KW"/>
</dbReference>
<proteinExistence type="inferred from homology"/>
<keyword evidence="2" id="KW-0430">Lectin</keyword>
<evidence type="ECO:0000256" key="3">
    <source>
        <dbReference type="SAM" id="MobiDB-lite"/>
    </source>
</evidence>
<dbReference type="InterPro" id="IPR033734">
    <property type="entry name" value="Jacalin-like_lectin_dom_plant"/>
</dbReference>
<dbReference type="EMBL" id="JAJJMB010002379">
    <property type="protein sequence ID" value="KAI3951701.1"/>
    <property type="molecule type" value="Genomic_DNA"/>
</dbReference>
<dbReference type="FunFam" id="2.100.10.30:FF:000001">
    <property type="entry name" value="Jacalin-related lectin 33"/>
    <property type="match status" value="3"/>
</dbReference>
<feature type="region of interest" description="Disordered" evidence="3">
    <location>
        <begin position="241"/>
        <end position="260"/>
    </location>
</feature>
<dbReference type="Proteomes" id="UP001202328">
    <property type="component" value="Unassembled WGS sequence"/>
</dbReference>
<feature type="region of interest" description="Disordered" evidence="3">
    <location>
        <begin position="16"/>
        <end position="51"/>
    </location>
</feature>
<feature type="domain" description="Jacalin-type lectin" evidence="4">
    <location>
        <begin position="313"/>
        <end position="455"/>
    </location>
</feature>
<dbReference type="InterPro" id="IPR001229">
    <property type="entry name" value="Jacalin-like_lectin_dom"/>
</dbReference>
<dbReference type="SUPFAM" id="SSF51101">
    <property type="entry name" value="Mannose-binding lectins"/>
    <property type="match status" value="3"/>
</dbReference>
<keyword evidence="6" id="KW-1185">Reference proteome</keyword>
<dbReference type="Pfam" id="PF01419">
    <property type="entry name" value="Jacalin"/>
    <property type="match status" value="3"/>
</dbReference>
<dbReference type="InterPro" id="IPR036404">
    <property type="entry name" value="Jacalin-like_lectin_dom_sf"/>
</dbReference>
<evidence type="ECO:0000259" key="4">
    <source>
        <dbReference type="PROSITE" id="PS51752"/>
    </source>
</evidence>
<dbReference type="AlphaFoldDB" id="A0AAD4TDT4"/>